<dbReference type="STRING" id="283909.R7V6L2"/>
<dbReference type="SUPFAM" id="SSF140741">
    <property type="entry name" value="RUN domain-like"/>
    <property type="match status" value="1"/>
</dbReference>
<dbReference type="Gene3D" id="1.20.58.900">
    <property type="match status" value="1"/>
</dbReference>
<feature type="region of interest" description="Disordered" evidence="1">
    <location>
        <begin position="1409"/>
        <end position="1434"/>
    </location>
</feature>
<dbReference type="Pfam" id="PF02759">
    <property type="entry name" value="RUN"/>
    <property type="match status" value="1"/>
</dbReference>
<feature type="region of interest" description="Disordered" evidence="1">
    <location>
        <begin position="221"/>
        <end position="277"/>
    </location>
</feature>
<dbReference type="InterPro" id="IPR004012">
    <property type="entry name" value="Run_dom"/>
</dbReference>
<evidence type="ECO:0000313" key="4">
    <source>
        <dbReference type="EnsemblMetazoa" id="CapteP220152"/>
    </source>
</evidence>
<feature type="region of interest" description="Disordered" evidence="1">
    <location>
        <begin position="285"/>
        <end position="304"/>
    </location>
</feature>
<dbReference type="EMBL" id="KB294728">
    <property type="protein sequence ID" value="ELU14169.1"/>
    <property type="molecule type" value="Genomic_DNA"/>
</dbReference>
<feature type="region of interest" description="Disordered" evidence="1">
    <location>
        <begin position="13"/>
        <end position="54"/>
    </location>
</feature>
<dbReference type="Proteomes" id="UP000014760">
    <property type="component" value="Unassembled WGS sequence"/>
</dbReference>
<feature type="compositionally biased region" description="Low complexity" evidence="1">
    <location>
        <begin position="263"/>
        <end position="274"/>
    </location>
</feature>
<dbReference type="CDD" id="cd17685">
    <property type="entry name" value="RUN_RUSC"/>
    <property type="match status" value="1"/>
</dbReference>
<evidence type="ECO:0000259" key="2">
    <source>
        <dbReference type="PROSITE" id="PS50826"/>
    </source>
</evidence>
<dbReference type="PANTHER" id="PTHR15591">
    <property type="entry name" value="RUN AND SH3 DOMAIN CONTAINING"/>
    <property type="match status" value="1"/>
</dbReference>
<sequence length="1509" mass="166224">MVRFYEIFLRGQFPGPLAGSQQELPPSPTKGQTTSPPGQMDRPTAPPALCSPEDALNNDFFYDDEFAVPFDCNLGEMEEREMLESLDLNRYGLAGHEDNWRNPLRMASSKSDSCLYQAELTDSERDMSTSERDCISSSEMSDFKSEPLFSPQPPVEDDDQLSCSHLAHDSLGPEDLTASLGKQFSYDWTANKDRYMLSFSPSKCSAGEDSLHEEGLMTTWAQKSSQSQTSWGSLKKGSSSNNSSTVKSSASSGMTTWAQVKQTTTPPVSETSSSDLVTWKQVKEASDEWQASDEGTSRSKSLPDLKQHVKVSSCEKSASFSNDQDKPPTPLMELFHRVRSPPSEEERSSNEAMVSPHCMQQLMGTWSVSPISLSRQSEVSASPPLSPTADTAKPNAKGLISWNTFKNLAAVQDSLQPSLPSLDQSKLIEQLNSLQSKQKTDVSIQQFVSTSVQAGSALFSKDLQEVRHTAIQFPPVVNHCGSQTSKLLGKRSCSLQISPNSHPHRTKCSALRPSRSEAFSVDGAESVQLSDAAKQRMSASAFLANGPLPDLSFLKQAPVNPSHKNHRMKITEEQARVPNSVPKPKRSFSCEPAAMATKAAPLRRHRHEACRRARSTDSGSSSFSSCTSSSGIGSSESCCPHQRQAQLQEELCCCCQRKQPMAHSHPLRANRRLGQCPSSLRDVNYLLVSPVHDPHQMCPTCLQYQPYSSHTHRNGRPPPLQRHRPFSQPASSFCRHQPLKSCLAKKALMKKGLALKHRSWSDPSDAMVLKHSHDGQIIYQLVTPAHPTAAACDYRAQQLQQTPDSLERSSEGSCNCLKSSGSSSSCEQQRPSPIPVPACSCGTTHAVLHSSEEMNPEMYKTKKSVSFSEQISYHSPGTSPRVSPCMGPRAEPLMRLHHEAMKRRPLSFPGALDSVSMRKRMDQNEAIPEDPPSHFYTTPDSLTLSDKDASHKRGLVMAVIQGADTILDYFSQVDNQNQQVALGDTSQNEEVGHLVLQHLGPALQAFFMDGLQPQVSSLLGKVRNNVWRFVLDSAQMGSSNRVLCNLIQELKSLKGLDSIWLKFNAFVFGLLNHRALDFWLTSVHHNERLLSRHYAPDALVCCLSSTEGRPLLMELTTALQPLAHLPWHLDYRLEVSMVQERRQAQMLNDMQGSRQSQVLQATGRHLYRRVQEHLTPSNSSARRPIPMLMRSSAASDISDASSGPPSIFHGSPTVSDTGSSCSGPPSVFQASPYSSSVETSAHDAHHIMRDNKMLDSAMEKSDASSAVSLDGLLQKMSRQIKELATPERPAYKSQEYRFEPDGEEERSQPQSPVEALAQRKDIFDANGVPKDSVATGVEFHIPRRMTPRSKSESVNLHQTTSLSSSSSLRSSGSASSLIARGSSALKKRWSSFGPTLISVFDRLLLDDSSKTDKESGTAQPCLAPPEQQEETTQGISRALSMDTGLKRAADTAELLNDEAKESSSDNKYVKTLCHYVACEQTQLSFDKVLWISYLNFCFSSLNLSGISIP</sequence>
<dbReference type="HOGENOM" id="CLU_248281_0_0_1"/>
<evidence type="ECO:0000313" key="5">
    <source>
        <dbReference type="Proteomes" id="UP000014760"/>
    </source>
</evidence>
<feature type="region of interest" description="Disordered" evidence="1">
    <location>
        <begin position="1334"/>
        <end position="1373"/>
    </location>
</feature>
<feature type="compositionally biased region" description="Basic and acidic residues" evidence="1">
    <location>
        <begin position="122"/>
        <end position="134"/>
    </location>
</feature>
<feature type="compositionally biased region" description="Low complexity" evidence="1">
    <location>
        <begin position="1192"/>
        <end position="1207"/>
    </location>
</feature>
<dbReference type="EnsemblMetazoa" id="CapteT220152">
    <property type="protein sequence ID" value="CapteP220152"/>
    <property type="gene ID" value="CapteG220152"/>
</dbReference>
<proteinExistence type="predicted"/>
<accession>R7V6L2</accession>
<keyword evidence="5" id="KW-1185">Reference proteome</keyword>
<reference evidence="4" key="3">
    <citation type="submission" date="2015-06" db="UniProtKB">
        <authorList>
            <consortium name="EnsemblMetazoa"/>
        </authorList>
    </citation>
    <scope>IDENTIFICATION</scope>
</reference>
<gene>
    <name evidence="3" type="ORF">CAPTEDRAFT_220152</name>
</gene>
<feature type="region of interest" description="Disordered" evidence="1">
    <location>
        <begin position="122"/>
        <end position="167"/>
    </location>
</feature>
<feature type="compositionally biased region" description="Low complexity" evidence="1">
    <location>
        <begin position="1361"/>
        <end position="1373"/>
    </location>
</feature>
<dbReference type="OrthoDB" id="9884296at2759"/>
<dbReference type="PROSITE" id="PS50826">
    <property type="entry name" value="RUN"/>
    <property type="match status" value="1"/>
</dbReference>
<evidence type="ECO:0000256" key="1">
    <source>
        <dbReference type="SAM" id="MobiDB-lite"/>
    </source>
</evidence>
<name>R7V6L2_CAPTE</name>
<reference evidence="5" key="1">
    <citation type="submission" date="2012-12" db="EMBL/GenBank/DDBJ databases">
        <authorList>
            <person name="Hellsten U."/>
            <person name="Grimwood J."/>
            <person name="Chapman J.A."/>
            <person name="Shapiro H."/>
            <person name="Aerts A."/>
            <person name="Otillar R.P."/>
            <person name="Terry A.Y."/>
            <person name="Boore J.L."/>
            <person name="Simakov O."/>
            <person name="Marletaz F."/>
            <person name="Cho S.-J."/>
            <person name="Edsinger-Gonzales E."/>
            <person name="Havlak P."/>
            <person name="Kuo D.-H."/>
            <person name="Larsson T."/>
            <person name="Lv J."/>
            <person name="Arendt D."/>
            <person name="Savage R."/>
            <person name="Osoegawa K."/>
            <person name="de Jong P."/>
            <person name="Lindberg D.R."/>
            <person name="Seaver E.C."/>
            <person name="Weisblat D.A."/>
            <person name="Putnam N.H."/>
            <person name="Grigoriev I.V."/>
            <person name="Rokhsar D.S."/>
        </authorList>
    </citation>
    <scope>NUCLEOTIDE SEQUENCE</scope>
    <source>
        <strain evidence="5">I ESC-2004</strain>
    </source>
</reference>
<evidence type="ECO:0000313" key="3">
    <source>
        <dbReference type="EMBL" id="ELU14169.1"/>
    </source>
</evidence>
<dbReference type="EMBL" id="AMQN01018679">
    <property type="status" value="NOT_ANNOTATED_CDS"/>
    <property type="molecule type" value="Genomic_DNA"/>
</dbReference>
<dbReference type="InterPro" id="IPR047343">
    <property type="entry name" value="RUSC1_2"/>
</dbReference>
<protein>
    <recommendedName>
        <fullName evidence="2">RUN domain-containing protein</fullName>
    </recommendedName>
</protein>
<dbReference type="GO" id="GO:0031410">
    <property type="term" value="C:cytoplasmic vesicle"/>
    <property type="evidence" value="ECO:0007669"/>
    <property type="project" value="TreeGrafter"/>
</dbReference>
<dbReference type="InterPro" id="IPR037213">
    <property type="entry name" value="Run_dom_sf"/>
</dbReference>
<dbReference type="PANTHER" id="PTHR15591:SF13">
    <property type="entry name" value="RUN DOMAIN-CONTAINING PROTEIN"/>
    <property type="match status" value="1"/>
</dbReference>
<reference evidence="3 5" key="2">
    <citation type="journal article" date="2013" name="Nature">
        <title>Insights into bilaterian evolution from three spiralian genomes.</title>
        <authorList>
            <person name="Simakov O."/>
            <person name="Marletaz F."/>
            <person name="Cho S.J."/>
            <person name="Edsinger-Gonzales E."/>
            <person name="Havlak P."/>
            <person name="Hellsten U."/>
            <person name="Kuo D.H."/>
            <person name="Larsson T."/>
            <person name="Lv J."/>
            <person name="Arendt D."/>
            <person name="Savage R."/>
            <person name="Osoegawa K."/>
            <person name="de Jong P."/>
            <person name="Grimwood J."/>
            <person name="Chapman J.A."/>
            <person name="Shapiro H."/>
            <person name="Aerts A."/>
            <person name="Otillar R.P."/>
            <person name="Terry A.Y."/>
            <person name="Boore J.L."/>
            <person name="Grigoriev I.V."/>
            <person name="Lindberg D.R."/>
            <person name="Seaver E.C."/>
            <person name="Weisblat D.A."/>
            <person name="Putnam N.H."/>
            <person name="Rokhsar D.S."/>
        </authorList>
    </citation>
    <scope>NUCLEOTIDE SEQUENCE</scope>
    <source>
        <strain evidence="3 5">I ESC-2004</strain>
    </source>
</reference>
<feature type="compositionally biased region" description="Basic and acidic residues" evidence="1">
    <location>
        <begin position="295"/>
        <end position="304"/>
    </location>
</feature>
<feature type="compositionally biased region" description="Polar residues" evidence="1">
    <location>
        <begin position="19"/>
        <end position="37"/>
    </location>
</feature>
<feature type="compositionally biased region" description="Low complexity" evidence="1">
    <location>
        <begin position="230"/>
        <end position="253"/>
    </location>
</feature>
<feature type="region of interest" description="Disordered" evidence="1">
    <location>
        <begin position="1192"/>
        <end position="1242"/>
    </location>
</feature>
<organism evidence="3">
    <name type="scientific">Capitella teleta</name>
    <name type="common">Polychaete worm</name>
    <dbReference type="NCBI Taxonomy" id="283909"/>
    <lineage>
        <taxon>Eukaryota</taxon>
        <taxon>Metazoa</taxon>
        <taxon>Spiralia</taxon>
        <taxon>Lophotrochozoa</taxon>
        <taxon>Annelida</taxon>
        <taxon>Polychaeta</taxon>
        <taxon>Sedentaria</taxon>
        <taxon>Scolecida</taxon>
        <taxon>Capitellidae</taxon>
        <taxon>Capitella</taxon>
    </lineage>
</organism>
<dbReference type="SMART" id="SM00593">
    <property type="entry name" value="RUN"/>
    <property type="match status" value="1"/>
</dbReference>
<feature type="compositionally biased region" description="Polar residues" evidence="1">
    <location>
        <begin position="1212"/>
        <end position="1239"/>
    </location>
</feature>
<feature type="domain" description="RUN" evidence="2">
    <location>
        <begin position="990"/>
        <end position="1134"/>
    </location>
</feature>